<dbReference type="KEGG" id="ltr:EVS81_03065"/>
<dbReference type="AlphaFoldDB" id="A0A4P6KCM0"/>
<keyword evidence="3" id="KW-1185">Reference proteome</keyword>
<evidence type="ECO:0000313" key="3">
    <source>
        <dbReference type="Proteomes" id="UP000289260"/>
    </source>
</evidence>
<dbReference type="Pfam" id="PF20058">
    <property type="entry name" value="DUF6457"/>
    <property type="match status" value="1"/>
</dbReference>
<feature type="domain" description="DUF6457" evidence="1">
    <location>
        <begin position="8"/>
        <end position="88"/>
    </location>
</feature>
<evidence type="ECO:0000259" key="1">
    <source>
        <dbReference type="Pfam" id="PF20058"/>
    </source>
</evidence>
<sequence length="96" mass="9788">MSDPKHLPPQALDEWLIAAAAELGLEPGSVSIGTVLDVARDVAHDVARPAAPLSTFLLGLAVARSDDPDALRALAARLTARAAEWKAAAGDADPAG</sequence>
<organism evidence="2 3">
    <name type="scientific">Leucobacter triazinivorans</name>
    <dbReference type="NCBI Taxonomy" id="1784719"/>
    <lineage>
        <taxon>Bacteria</taxon>
        <taxon>Bacillati</taxon>
        <taxon>Actinomycetota</taxon>
        <taxon>Actinomycetes</taxon>
        <taxon>Micrococcales</taxon>
        <taxon>Microbacteriaceae</taxon>
        <taxon>Leucobacter</taxon>
    </lineage>
</organism>
<accession>A0A4P6KCM0</accession>
<dbReference type="OrthoDB" id="4735656at2"/>
<evidence type="ECO:0000313" key="2">
    <source>
        <dbReference type="EMBL" id="QBE47932.1"/>
    </source>
</evidence>
<reference evidence="2 3" key="1">
    <citation type="submission" date="2019-02" db="EMBL/GenBank/DDBJ databases">
        <authorList>
            <person name="Sun L."/>
            <person name="Pan D."/>
            <person name="Wu X."/>
        </authorList>
    </citation>
    <scope>NUCLEOTIDE SEQUENCE [LARGE SCALE GENOMIC DNA]</scope>
    <source>
        <strain evidence="2 3">JW-1</strain>
    </source>
</reference>
<proteinExistence type="predicted"/>
<dbReference type="Proteomes" id="UP000289260">
    <property type="component" value="Chromosome"/>
</dbReference>
<dbReference type="InterPro" id="IPR045598">
    <property type="entry name" value="DUF6457"/>
</dbReference>
<dbReference type="RefSeq" id="WP_130109081.1">
    <property type="nucleotide sequence ID" value="NZ_CP035806.1"/>
</dbReference>
<name>A0A4P6KCM0_9MICO</name>
<gene>
    <name evidence="2" type="ORF">EVS81_03065</name>
</gene>
<protein>
    <recommendedName>
        <fullName evidence="1">DUF6457 domain-containing protein</fullName>
    </recommendedName>
</protein>
<dbReference type="EMBL" id="CP035806">
    <property type="protein sequence ID" value="QBE47932.1"/>
    <property type="molecule type" value="Genomic_DNA"/>
</dbReference>